<name>A0A6A9QN13_SULME</name>
<reference evidence="3 4" key="1">
    <citation type="submission" date="2019-10" db="EMBL/GenBank/DDBJ databases">
        <title>Sequencing and Assembly of Multiple Reported Metal-Biooxidizing Members of the Extremely Thermoacidophilic Archaeal Family Sulfolobaceae.</title>
        <authorList>
            <person name="Counts J.A."/>
            <person name="Kelly R.M."/>
        </authorList>
    </citation>
    <scope>NUCLEOTIDE SEQUENCE [LARGE SCALE GENOMIC DNA]</scope>
    <source>
        <strain evidence="3 4">DSM 6482</strain>
    </source>
</reference>
<protein>
    <submittedName>
        <fullName evidence="3">Amidohydrolase family protein</fullName>
    </submittedName>
</protein>
<sequence>MIISGVKTPTPDGITEVEVEIEGERIKKIGKSLLGEEKKNYHGMLLIPGGVDNHVHIYKRYLRVPTSDTVKDSTKAAIYGGTTTVIDFAFADHSPNVEERISHFQESLTNFSFHIFADNWSDNVEKYSKFFNSVKYMMVDYAKLKPSLSGLKKISEKLNGYVMVHAEDHELISTLSCGKRGSPSLHALVRPEETEWISVLRAKLLVRQGLVAHVSSGFTLELKGNMKAETTLHHLILSKEVYDRENAHRYVTSPPARDPEELWKRINMIDMIATDHNWFDSSIKDSNREFPNLVPGLPGVELRVPMIITEFMRRGLPLYKAVELLSVNPAKMNALDTGKIEEGYRADLVIYDTNMKWKITAENTHMADWTPYEGYEVIGKPRYVFRNGDLVLDDGEIKEGKGKLLRRTDID</sequence>
<dbReference type="InterPro" id="IPR050378">
    <property type="entry name" value="Metallo-dep_Hydrolases_sf"/>
</dbReference>
<dbReference type="Gene3D" id="2.30.40.10">
    <property type="entry name" value="Urease, subunit C, domain 1"/>
    <property type="match status" value="1"/>
</dbReference>
<organism evidence="3 4">
    <name type="scientific">Sulfuracidifex metallicus DSM 6482 = JCM 9184</name>
    <dbReference type="NCBI Taxonomy" id="523847"/>
    <lineage>
        <taxon>Archaea</taxon>
        <taxon>Thermoproteota</taxon>
        <taxon>Thermoprotei</taxon>
        <taxon>Sulfolobales</taxon>
        <taxon>Sulfolobaceae</taxon>
        <taxon>Sulfuracidifex</taxon>
    </lineage>
</organism>
<dbReference type="PANTHER" id="PTHR11647:SF1">
    <property type="entry name" value="COLLAPSIN RESPONSE MEDIATOR PROTEIN"/>
    <property type="match status" value="1"/>
</dbReference>
<comment type="caution">
    <text evidence="3">The sequence shown here is derived from an EMBL/GenBank/DDBJ whole genome shotgun (WGS) entry which is preliminary data.</text>
</comment>
<evidence type="ECO:0000256" key="1">
    <source>
        <dbReference type="ARBA" id="ARBA00001947"/>
    </source>
</evidence>
<dbReference type="AlphaFoldDB" id="A0A6A9QN13"/>
<dbReference type="Gene3D" id="3.20.20.140">
    <property type="entry name" value="Metal-dependent hydrolases"/>
    <property type="match status" value="1"/>
</dbReference>
<dbReference type="Pfam" id="PF01979">
    <property type="entry name" value="Amidohydro_1"/>
    <property type="match status" value="1"/>
</dbReference>
<feature type="domain" description="Amidohydrolase-related" evidence="2">
    <location>
        <begin position="46"/>
        <end position="390"/>
    </location>
</feature>
<dbReference type="Proteomes" id="UP000470772">
    <property type="component" value="Unassembled WGS sequence"/>
</dbReference>
<dbReference type="RefSeq" id="WP_054839146.1">
    <property type="nucleotide sequence ID" value="NZ_BBBY01000044.1"/>
</dbReference>
<dbReference type="PANTHER" id="PTHR11647">
    <property type="entry name" value="HYDRANTOINASE/DIHYDROPYRIMIDINASE FAMILY MEMBER"/>
    <property type="match status" value="1"/>
</dbReference>
<dbReference type="InterPro" id="IPR032466">
    <property type="entry name" value="Metal_Hydrolase"/>
</dbReference>
<dbReference type="InterPro" id="IPR011059">
    <property type="entry name" value="Metal-dep_hydrolase_composite"/>
</dbReference>
<keyword evidence="4" id="KW-1185">Reference proteome</keyword>
<dbReference type="GO" id="GO:0016810">
    <property type="term" value="F:hydrolase activity, acting on carbon-nitrogen (but not peptide) bonds"/>
    <property type="evidence" value="ECO:0007669"/>
    <property type="project" value="InterPro"/>
</dbReference>
<evidence type="ECO:0000313" key="3">
    <source>
        <dbReference type="EMBL" id="MUN29118.1"/>
    </source>
</evidence>
<dbReference type="OrthoDB" id="50279at2157"/>
<dbReference type="SUPFAM" id="SSF51556">
    <property type="entry name" value="Metallo-dependent hydrolases"/>
    <property type="match status" value="1"/>
</dbReference>
<gene>
    <name evidence="3" type="ORF">GC250_06665</name>
</gene>
<evidence type="ECO:0000313" key="4">
    <source>
        <dbReference type="Proteomes" id="UP000470772"/>
    </source>
</evidence>
<evidence type="ECO:0000259" key="2">
    <source>
        <dbReference type="Pfam" id="PF01979"/>
    </source>
</evidence>
<keyword evidence="3" id="KW-0378">Hydrolase</keyword>
<proteinExistence type="predicted"/>
<comment type="cofactor">
    <cofactor evidence="1">
        <name>Zn(2+)</name>
        <dbReference type="ChEBI" id="CHEBI:29105"/>
    </cofactor>
</comment>
<dbReference type="EMBL" id="WGGD01000005">
    <property type="protein sequence ID" value="MUN29118.1"/>
    <property type="molecule type" value="Genomic_DNA"/>
</dbReference>
<dbReference type="SUPFAM" id="SSF51338">
    <property type="entry name" value="Composite domain of metallo-dependent hydrolases"/>
    <property type="match status" value="1"/>
</dbReference>
<accession>A0A6A9QN13</accession>
<dbReference type="InterPro" id="IPR006680">
    <property type="entry name" value="Amidohydro-rel"/>
</dbReference>